<keyword evidence="20" id="KW-0539">Nucleus</keyword>
<dbReference type="eggNOG" id="KOG1336">
    <property type="taxonomic scope" value="Eukaryota"/>
</dbReference>
<evidence type="ECO:0000256" key="12">
    <source>
        <dbReference type="ARBA" id="ARBA00022707"/>
    </source>
</evidence>
<evidence type="ECO:0000256" key="24">
    <source>
        <dbReference type="ARBA" id="ARBA00041541"/>
    </source>
</evidence>
<protein>
    <recommendedName>
        <fullName evidence="23">Ferroptosis suppressor protein 1</fullName>
    </recommendedName>
    <alternativeName>
        <fullName evidence="24">Apoptosis-inducing factor homologous mitochondrion-associated inducer of death</fullName>
    </alternativeName>
    <alternativeName>
        <fullName evidence="25">p53-responsive gene 3 protein</fullName>
    </alternativeName>
</protein>
<evidence type="ECO:0000256" key="11">
    <source>
        <dbReference type="ARBA" id="ARBA00022692"/>
    </source>
</evidence>
<dbReference type="GO" id="GO:0043065">
    <property type="term" value="P:positive regulation of apoptotic process"/>
    <property type="evidence" value="ECO:0007669"/>
    <property type="project" value="TreeGrafter"/>
</dbReference>
<keyword evidence="16" id="KW-0007">Acetylation</keyword>
<dbReference type="GO" id="GO:0008637">
    <property type="term" value="P:apoptotic mitochondrial changes"/>
    <property type="evidence" value="ECO:0007669"/>
    <property type="project" value="TreeGrafter"/>
</dbReference>
<dbReference type="GO" id="GO:0005811">
    <property type="term" value="C:lipid droplet"/>
    <property type="evidence" value="ECO:0007669"/>
    <property type="project" value="UniProtKB-SubCell"/>
</dbReference>
<evidence type="ECO:0000256" key="6">
    <source>
        <dbReference type="ARBA" id="ARBA00006442"/>
    </source>
</evidence>
<keyword evidence="21" id="KW-0449">Lipoprotein</keyword>
<keyword evidence="15" id="KW-1133">Transmembrane helix</keyword>
<keyword evidence="19" id="KW-0472">Membrane</keyword>
<dbReference type="AlphaFoldDB" id="A0A151NZY8"/>
<evidence type="ECO:0000256" key="17">
    <source>
        <dbReference type="ARBA" id="ARBA00023002"/>
    </source>
</evidence>
<dbReference type="GO" id="GO:0005886">
    <property type="term" value="C:plasma membrane"/>
    <property type="evidence" value="ECO:0007669"/>
    <property type="project" value="UniProtKB-SubCell"/>
</dbReference>
<keyword evidence="14" id="KW-0832">Ubl conjugation</keyword>
<evidence type="ECO:0000256" key="20">
    <source>
        <dbReference type="ARBA" id="ARBA00023242"/>
    </source>
</evidence>
<comment type="catalytic activity">
    <reaction evidence="29">
        <text>menaquinone-4 + NADH + H(+) = menaquinol-4 + NAD(+)</text>
        <dbReference type="Rhea" id="RHEA:74079"/>
        <dbReference type="ChEBI" id="CHEBI:15378"/>
        <dbReference type="ChEBI" id="CHEBI:57540"/>
        <dbReference type="ChEBI" id="CHEBI:57945"/>
        <dbReference type="ChEBI" id="CHEBI:78277"/>
        <dbReference type="ChEBI" id="CHEBI:193091"/>
    </reaction>
    <physiologicalReaction direction="left-to-right" evidence="29">
        <dbReference type="Rhea" id="RHEA:74080"/>
    </physiologicalReaction>
</comment>
<dbReference type="PANTHER" id="PTHR43735:SF3">
    <property type="entry name" value="FERROPTOSIS SUPPRESSOR PROTEIN 1"/>
    <property type="match status" value="1"/>
</dbReference>
<dbReference type="PRINTS" id="PR00411">
    <property type="entry name" value="PNDRDTASEI"/>
</dbReference>
<evidence type="ECO:0000313" key="31">
    <source>
        <dbReference type="EMBL" id="KYO42451.1"/>
    </source>
</evidence>
<proteinExistence type="inferred from homology"/>
<dbReference type="GO" id="GO:0050660">
    <property type="term" value="F:flavin adenine dinucleotide binding"/>
    <property type="evidence" value="ECO:0007669"/>
    <property type="project" value="TreeGrafter"/>
</dbReference>
<evidence type="ECO:0000256" key="27">
    <source>
        <dbReference type="ARBA" id="ARBA00049236"/>
    </source>
</evidence>
<keyword evidence="17" id="KW-0560">Oxidoreductase</keyword>
<evidence type="ECO:0000256" key="3">
    <source>
        <dbReference type="ARBA" id="ARBA00004325"/>
    </source>
</evidence>
<evidence type="ECO:0000256" key="18">
    <source>
        <dbReference type="ARBA" id="ARBA00023128"/>
    </source>
</evidence>
<evidence type="ECO:0000256" key="5">
    <source>
        <dbReference type="ARBA" id="ARBA00004502"/>
    </source>
</evidence>
<dbReference type="SUPFAM" id="SSF51905">
    <property type="entry name" value="FAD/NAD(P)-binding domain"/>
    <property type="match status" value="1"/>
</dbReference>
<evidence type="ECO:0000256" key="8">
    <source>
        <dbReference type="ARBA" id="ARBA00022490"/>
    </source>
</evidence>
<keyword evidence="13" id="KW-0274">FAD</keyword>
<keyword evidence="9" id="KW-0285">Flavoprotein</keyword>
<dbReference type="InterPro" id="IPR023753">
    <property type="entry name" value="FAD/NAD-binding_dom"/>
</dbReference>
<evidence type="ECO:0000256" key="25">
    <source>
        <dbReference type="ARBA" id="ARBA00042318"/>
    </source>
</evidence>
<dbReference type="EMBL" id="AKHW03001467">
    <property type="protein sequence ID" value="KYO42451.1"/>
    <property type="molecule type" value="Genomic_DNA"/>
</dbReference>
<evidence type="ECO:0000256" key="28">
    <source>
        <dbReference type="ARBA" id="ARBA00049275"/>
    </source>
</evidence>
<dbReference type="GO" id="GO:0031966">
    <property type="term" value="C:mitochondrial membrane"/>
    <property type="evidence" value="ECO:0007669"/>
    <property type="project" value="UniProtKB-SubCell"/>
</dbReference>
<dbReference type="PANTHER" id="PTHR43735">
    <property type="entry name" value="APOPTOSIS-INDUCING FACTOR 1"/>
    <property type="match status" value="1"/>
</dbReference>
<keyword evidence="12" id="KW-0519">Myristate</keyword>
<sequence>MLSWKLLAIETLLYDTICSFKDLCHRKLQATSLPSGTTLTQGLCTEGEEVVSKGATGSKPDLFLTKVCSWRLRSISEEPGDPRNSSLVLLSAGFSRFYLEVLPSTMGSKLSVDDSVCVVIVGGGFGGIAAASQLKSWGIPFVLVDMRDAFHHNVAALRASVESGFAKKTFISYSVSFGSSFRQAKVVGIDLEKTQVLLNDDKEISYSHLILATGSDGPFPGKFNQIIDMETAIHTYEDMVKEIQKSSRIVVVGGGAAGVEMAAEIKTEYPAKEITLIHSKMALADVELLPCVRQEVKEILLRKGVHLLLSESVSNLQMLTLNQFQEDMVVKTDKGTEIAADLVILCTGIKINSSAYSTAFKDKMASNGALKVNKHLQVEGYDSIYAIGDCADVKEPKMAYHAGLHANVVVTNIINSLTQKPLKTYQPGSLSFLLSMGRNDGVGQINGCYVGRLLVTIAKSRDLFISKSWKTMGQTMPY</sequence>
<dbReference type="Pfam" id="PF07992">
    <property type="entry name" value="Pyr_redox_2"/>
    <property type="match status" value="1"/>
</dbReference>
<evidence type="ECO:0000256" key="2">
    <source>
        <dbReference type="ARBA" id="ARBA00004193"/>
    </source>
</evidence>
<dbReference type="Proteomes" id="UP000050525">
    <property type="component" value="Unassembled WGS sequence"/>
</dbReference>
<comment type="cofactor">
    <cofactor evidence="22">
        <name>6-hydroxy-FAD</name>
        <dbReference type="ChEBI" id="CHEBI:60470"/>
    </cofactor>
</comment>
<keyword evidence="18" id="KW-0496">Mitochondrion</keyword>
<name>A0A151NZY8_ALLMI</name>
<comment type="catalytic activity">
    <reaction evidence="26">
        <text>menadione + NADH + H(+) = menadiol + NAD(+)</text>
        <dbReference type="Rhea" id="RHEA:69695"/>
        <dbReference type="ChEBI" id="CHEBI:6746"/>
        <dbReference type="ChEBI" id="CHEBI:15378"/>
        <dbReference type="ChEBI" id="CHEBI:28869"/>
        <dbReference type="ChEBI" id="CHEBI:57540"/>
        <dbReference type="ChEBI" id="CHEBI:57945"/>
    </reaction>
    <physiologicalReaction direction="left-to-right" evidence="26">
        <dbReference type="Rhea" id="RHEA:69696"/>
    </physiologicalReaction>
</comment>
<evidence type="ECO:0000256" key="21">
    <source>
        <dbReference type="ARBA" id="ARBA00023288"/>
    </source>
</evidence>
<evidence type="ECO:0000256" key="1">
    <source>
        <dbReference type="ARBA" id="ARBA00004123"/>
    </source>
</evidence>
<dbReference type="Gene3D" id="3.50.50.100">
    <property type="match status" value="1"/>
</dbReference>
<evidence type="ECO:0000256" key="7">
    <source>
        <dbReference type="ARBA" id="ARBA00022475"/>
    </source>
</evidence>
<evidence type="ECO:0000313" key="32">
    <source>
        <dbReference type="Proteomes" id="UP000050525"/>
    </source>
</evidence>
<evidence type="ECO:0000256" key="4">
    <source>
        <dbReference type="ARBA" id="ARBA00004496"/>
    </source>
</evidence>
<evidence type="ECO:0000256" key="9">
    <source>
        <dbReference type="ARBA" id="ARBA00022630"/>
    </source>
</evidence>
<keyword evidence="10" id="KW-0551">Lipid droplet</keyword>
<evidence type="ECO:0000256" key="22">
    <source>
        <dbReference type="ARBA" id="ARBA00037027"/>
    </source>
</evidence>
<evidence type="ECO:0000256" key="23">
    <source>
        <dbReference type="ARBA" id="ARBA00040253"/>
    </source>
</evidence>
<feature type="domain" description="FAD/NAD(P)-binding" evidence="30">
    <location>
        <begin position="118"/>
        <end position="403"/>
    </location>
</feature>
<evidence type="ECO:0000256" key="13">
    <source>
        <dbReference type="ARBA" id="ARBA00022827"/>
    </source>
</evidence>
<comment type="catalytic activity">
    <reaction evidence="27">
        <text>ubiquinone-10 + NADH + H(+) = ubiquinol-10 + NAD(+)</text>
        <dbReference type="Rhea" id="RHEA:61984"/>
        <dbReference type="ChEBI" id="CHEBI:15378"/>
        <dbReference type="ChEBI" id="CHEBI:46245"/>
        <dbReference type="ChEBI" id="CHEBI:57540"/>
        <dbReference type="ChEBI" id="CHEBI:57945"/>
        <dbReference type="ChEBI" id="CHEBI:64183"/>
    </reaction>
    <physiologicalReaction direction="left-to-right" evidence="27">
        <dbReference type="Rhea" id="RHEA:61985"/>
    </physiologicalReaction>
</comment>
<keyword evidence="32" id="KW-1185">Reference proteome</keyword>
<comment type="subcellular location">
    <subcellularLocation>
        <location evidence="2">Cell membrane</location>
        <topology evidence="2">Lipid-anchor</topology>
    </subcellularLocation>
    <subcellularLocation>
        <location evidence="4">Cytoplasm</location>
    </subcellularLocation>
    <subcellularLocation>
        <location evidence="5">Lipid droplet</location>
    </subcellularLocation>
    <subcellularLocation>
        <location evidence="3">Mitochondrion membrane</location>
    </subcellularLocation>
    <subcellularLocation>
        <location evidence="1">Nucleus</location>
    </subcellularLocation>
</comment>
<dbReference type="GO" id="GO:0005634">
    <property type="term" value="C:nucleus"/>
    <property type="evidence" value="ECO:0007669"/>
    <property type="project" value="UniProtKB-SubCell"/>
</dbReference>
<evidence type="ECO:0000256" key="10">
    <source>
        <dbReference type="ARBA" id="ARBA00022677"/>
    </source>
</evidence>
<comment type="catalytic activity">
    <reaction evidence="28">
        <text>phylloquinone + NADH + H(+) = phylloquinol + NAD(+)</text>
        <dbReference type="Rhea" id="RHEA:74075"/>
        <dbReference type="ChEBI" id="CHEBI:15378"/>
        <dbReference type="ChEBI" id="CHEBI:18067"/>
        <dbReference type="ChEBI" id="CHEBI:28433"/>
        <dbReference type="ChEBI" id="CHEBI:57540"/>
        <dbReference type="ChEBI" id="CHEBI:57945"/>
    </reaction>
    <physiologicalReaction direction="left-to-right" evidence="28">
        <dbReference type="Rhea" id="RHEA:74076"/>
    </physiologicalReaction>
</comment>
<accession>A0A151NZY8</accession>
<evidence type="ECO:0000256" key="29">
    <source>
        <dbReference type="ARBA" id="ARBA00049479"/>
    </source>
</evidence>
<evidence type="ECO:0000259" key="30">
    <source>
        <dbReference type="Pfam" id="PF07992"/>
    </source>
</evidence>
<dbReference type="GO" id="GO:0004174">
    <property type="term" value="F:electron-transferring-flavoprotein dehydrogenase activity"/>
    <property type="evidence" value="ECO:0007669"/>
    <property type="project" value="TreeGrafter"/>
</dbReference>
<gene>
    <name evidence="31" type="primary">AIFM2</name>
    <name evidence="31" type="ORF">Y1Q_0022288</name>
</gene>
<keyword evidence="7" id="KW-1003">Cell membrane</keyword>
<organism evidence="31 32">
    <name type="scientific">Alligator mississippiensis</name>
    <name type="common">American alligator</name>
    <dbReference type="NCBI Taxonomy" id="8496"/>
    <lineage>
        <taxon>Eukaryota</taxon>
        <taxon>Metazoa</taxon>
        <taxon>Chordata</taxon>
        <taxon>Craniata</taxon>
        <taxon>Vertebrata</taxon>
        <taxon>Euteleostomi</taxon>
        <taxon>Archelosauria</taxon>
        <taxon>Archosauria</taxon>
        <taxon>Crocodylia</taxon>
        <taxon>Alligatoridae</taxon>
        <taxon>Alligatorinae</taxon>
        <taxon>Alligator</taxon>
    </lineage>
</organism>
<evidence type="ECO:0000256" key="15">
    <source>
        <dbReference type="ARBA" id="ARBA00022989"/>
    </source>
</evidence>
<dbReference type="FunFam" id="3.50.50.100:FF:000003">
    <property type="entry name" value="Apoptosis-inducing factor, mitochondrion-associated, 2"/>
    <property type="match status" value="1"/>
</dbReference>
<keyword evidence="8" id="KW-0963">Cytoplasm</keyword>
<dbReference type="PRINTS" id="PR00368">
    <property type="entry name" value="FADPNR"/>
</dbReference>
<evidence type="ECO:0000256" key="16">
    <source>
        <dbReference type="ARBA" id="ARBA00022990"/>
    </source>
</evidence>
<comment type="caution">
    <text evidence="31">The sequence shown here is derived from an EMBL/GenBank/DDBJ whole genome shotgun (WGS) entry which is preliminary data.</text>
</comment>
<keyword evidence="11" id="KW-0812">Transmembrane</keyword>
<evidence type="ECO:0000256" key="19">
    <source>
        <dbReference type="ARBA" id="ARBA00023136"/>
    </source>
</evidence>
<reference evidence="31 32" key="1">
    <citation type="journal article" date="2012" name="Genome Biol.">
        <title>Sequencing three crocodilian genomes to illuminate the evolution of archosaurs and amniotes.</title>
        <authorList>
            <person name="St John J.A."/>
            <person name="Braun E.L."/>
            <person name="Isberg S.R."/>
            <person name="Miles L.G."/>
            <person name="Chong A.Y."/>
            <person name="Gongora J."/>
            <person name="Dalzell P."/>
            <person name="Moran C."/>
            <person name="Bed'hom B."/>
            <person name="Abzhanov A."/>
            <person name="Burgess S.C."/>
            <person name="Cooksey A.M."/>
            <person name="Castoe T.A."/>
            <person name="Crawford N.G."/>
            <person name="Densmore L.D."/>
            <person name="Drew J.C."/>
            <person name="Edwards S.V."/>
            <person name="Faircloth B.C."/>
            <person name="Fujita M.K."/>
            <person name="Greenwold M.J."/>
            <person name="Hoffmann F.G."/>
            <person name="Howard J.M."/>
            <person name="Iguchi T."/>
            <person name="Janes D.E."/>
            <person name="Khan S.Y."/>
            <person name="Kohno S."/>
            <person name="de Koning A.J."/>
            <person name="Lance S.L."/>
            <person name="McCarthy F.M."/>
            <person name="McCormack J.E."/>
            <person name="Merchant M.E."/>
            <person name="Peterson D.G."/>
            <person name="Pollock D.D."/>
            <person name="Pourmand N."/>
            <person name="Raney B.J."/>
            <person name="Roessler K.A."/>
            <person name="Sanford J.R."/>
            <person name="Sawyer R.H."/>
            <person name="Schmidt C.J."/>
            <person name="Triplett E.W."/>
            <person name="Tuberville T.D."/>
            <person name="Venegas-Anaya M."/>
            <person name="Howard J.T."/>
            <person name="Jarvis E.D."/>
            <person name="Guillette L.J.Jr."/>
            <person name="Glenn T.C."/>
            <person name="Green R.E."/>
            <person name="Ray D.A."/>
        </authorList>
    </citation>
    <scope>NUCLEOTIDE SEQUENCE [LARGE SCALE GENOMIC DNA]</scope>
    <source>
        <strain evidence="31">KSC_2009_1</strain>
    </source>
</reference>
<evidence type="ECO:0000256" key="14">
    <source>
        <dbReference type="ARBA" id="ARBA00022843"/>
    </source>
</evidence>
<evidence type="ECO:0000256" key="26">
    <source>
        <dbReference type="ARBA" id="ARBA00048412"/>
    </source>
</evidence>
<dbReference type="InterPro" id="IPR036188">
    <property type="entry name" value="FAD/NAD-bd_sf"/>
</dbReference>
<comment type="similarity">
    <text evidence="6">Belongs to the FAD-dependent oxidoreductase family.</text>
</comment>